<gene>
    <name evidence="1" type="ORF">FJR48_05430</name>
</gene>
<sequence length="349" mass="41192">MLKLFIVFLSVALLMGNEYDFDISDVKPKKYEYGGYLRVDDRLQKLDKGDDKYQNYIHTEALFDFSYFYEQLTFESSVIYTRDYINNKQNEDDLVVNELYFEAKLDTYNSFLAGKKSLKWGKGYFFNPVAFFDREKDPSQPTQVREGYSILKYSYNKSFIGDLKNLSFDFVYLPSSNAINQDFDKNSNNLATRLYLLYFDTDIDFIYNYSNKKDDKIGIDFSKNLQTNFEIHGEYAKVINADEAYLVGLRYLTDYELTVISEYLNDEDDYFVTQLTQKEPYNILYFSIYAKNYTNLDDDSMQNKIGISYSFKNNIDADISYNKNSGNDLSEFGSKPVSDFVWLQIKWNY</sequence>
<dbReference type="KEGG" id="sulg:FJR48_05430"/>
<dbReference type="AlphaFoldDB" id="A0A5P8P0T2"/>
<protein>
    <recommendedName>
        <fullName evidence="3">Porin domain-containing protein</fullName>
    </recommendedName>
</protein>
<keyword evidence="2" id="KW-1185">Reference proteome</keyword>
<proteinExistence type="predicted"/>
<reference evidence="1 2" key="1">
    <citation type="submission" date="2019-09" db="EMBL/GenBank/DDBJ databases">
        <title>Sulfurimonas gotlandica sp. nov., a chemoautotrophic and psychrotolerant epsilonproteobacterium isolated from a pelagic redoxcline, and an emended description of the genus Sulfurimonas.</title>
        <authorList>
            <person name="Wang S."/>
            <person name="Jiang L."/>
            <person name="Shao S."/>
        </authorList>
    </citation>
    <scope>NUCLEOTIDE SEQUENCE [LARGE SCALE GENOMIC DNA]</scope>
    <source>
        <strain evidence="1 2">GYSZ_1</strain>
    </source>
</reference>
<dbReference type="OrthoDB" id="5289878at2"/>
<dbReference type="EMBL" id="CP043617">
    <property type="protein sequence ID" value="QFR49197.1"/>
    <property type="molecule type" value="Genomic_DNA"/>
</dbReference>
<organism evidence="1 2">
    <name type="scientific">Sulfurimonas lithotrophica</name>
    <dbReference type="NCBI Taxonomy" id="2590022"/>
    <lineage>
        <taxon>Bacteria</taxon>
        <taxon>Pseudomonadati</taxon>
        <taxon>Campylobacterota</taxon>
        <taxon>Epsilonproteobacteria</taxon>
        <taxon>Campylobacterales</taxon>
        <taxon>Sulfurimonadaceae</taxon>
        <taxon>Sulfurimonas</taxon>
    </lineage>
</organism>
<dbReference type="Proteomes" id="UP000326944">
    <property type="component" value="Chromosome"/>
</dbReference>
<name>A0A5P8P0T2_9BACT</name>
<accession>A0A5P8P0T2</accession>
<dbReference type="RefSeq" id="WP_152307140.1">
    <property type="nucleotide sequence ID" value="NZ_CP043617.1"/>
</dbReference>
<evidence type="ECO:0000313" key="2">
    <source>
        <dbReference type="Proteomes" id="UP000326944"/>
    </source>
</evidence>
<evidence type="ECO:0000313" key="1">
    <source>
        <dbReference type="EMBL" id="QFR49197.1"/>
    </source>
</evidence>
<evidence type="ECO:0008006" key="3">
    <source>
        <dbReference type="Google" id="ProtNLM"/>
    </source>
</evidence>